<comment type="pathway">
    <text evidence="3">Amino-acid biosynthesis; L-lysine biosynthesis via DAP pathway; LL-2,6-diaminopimelate from (S)-tetrahydrodipicolinate (succinylase route): step 3/3.</text>
</comment>
<dbReference type="InterPro" id="IPR002933">
    <property type="entry name" value="Peptidase_M20"/>
</dbReference>
<comment type="catalytic activity">
    <reaction evidence="14">
        <text>N-succinyl-(2S,6S)-2,6-diaminopimelate + H2O = (2S,6S)-2,6-diaminopimelate + succinate</text>
        <dbReference type="Rhea" id="RHEA:22608"/>
        <dbReference type="ChEBI" id="CHEBI:15377"/>
        <dbReference type="ChEBI" id="CHEBI:30031"/>
        <dbReference type="ChEBI" id="CHEBI:57609"/>
        <dbReference type="ChEBI" id="CHEBI:58087"/>
        <dbReference type="EC" id="3.5.1.18"/>
    </reaction>
</comment>
<dbReference type="Proteomes" id="UP000255277">
    <property type="component" value="Unassembled WGS sequence"/>
</dbReference>
<dbReference type="PROSITE" id="PS00758">
    <property type="entry name" value="ARGE_DAPE_CPG2_1"/>
    <property type="match status" value="1"/>
</dbReference>
<keyword evidence="7" id="KW-0028">Amino-acid biosynthesis</keyword>
<dbReference type="SUPFAM" id="SSF53187">
    <property type="entry name" value="Zn-dependent exopeptidases"/>
    <property type="match status" value="1"/>
</dbReference>
<evidence type="ECO:0000256" key="13">
    <source>
        <dbReference type="ARBA" id="ARBA00023285"/>
    </source>
</evidence>
<protein>
    <recommendedName>
        <fullName evidence="6">Probable succinyl-diaminopimelate desuccinylase</fullName>
        <ecNumber evidence="5">3.5.1.18</ecNumber>
    </recommendedName>
</protein>
<dbReference type="EMBL" id="UHDK01000001">
    <property type="protein sequence ID" value="SUM31062.1"/>
    <property type="molecule type" value="Genomic_DNA"/>
</dbReference>
<dbReference type="InterPro" id="IPR036264">
    <property type="entry name" value="Bact_exopeptidase_dim_dom"/>
</dbReference>
<evidence type="ECO:0000256" key="2">
    <source>
        <dbReference type="ARBA" id="ARBA00001947"/>
    </source>
</evidence>
<dbReference type="SUPFAM" id="SSF55031">
    <property type="entry name" value="Bacterial exopeptidase dimerisation domain"/>
    <property type="match status" value="1"/>
</dbReference>
<accession>A0A0D0RRV5</accession>
<evidence type="ECO:0000313" key="17">
    <source>
        <dbReference type="EMBL" id="SUM31062.1"/>
    </source>
</evidence>
<keyword evidence="19" id="KW-1185">Reference proteome</keyword>
<feature type="domain" description="Peptidase M20 dimerisation" evidence="15">
    <location>
        <begin position="172"/>
        <end position="276"/>
    </location>
</feature>
<evidence type="ECO:0000256" key="5">
    <source>
        <dbReference type="ARBA" id="ARBA00011921"/>
    </source>
</evidence>
<dbReference type="UniPathway" id="UPA00034">
    <property type="reaction ID" value="UER00021"/>
</dbReference>
<evidence type="ECO:0000256" key="7">
    <source>
        <dbReference type="ARBA" id="ARBA00022605"/>
    </source>
</evidence>
<dbReference type="GO" id="GO:0046872">
    <property type="term" value="F:metal ion binding"/>
    <property type="evidence" value="ECO:0007669"/>
    <property type="project" value="UniProtKB-KW"/>
</dbReference>
<comment type="cofactor">
    <cofactor evidence="2">
        <name>Zn(2+)</name>
        <dbReference type="ChEBI" id="CHEBI:29105"/>
    </cofactor>
</comment>
<evidence type="ECO:0000256" key="11">
    <source>
        <dbReference type="ARBA" id="ARBA00022915"/>
    </source>
</evidence>
<organism evidence="17 18">
    <name type="scientific">Staphylococcus gallinarum</name>
    <dbReference type="NCBI Taxonomy" id="1293"/>
    <lineage>
        <taxon>Bacteria</taxon>
        <taxon>Bacillati</taxon>
        <taxon>Bacillota</taxon>
        <taxon>Bacilli</taxon>
        <taxon>Bacillales</taxon>
        <taxon>Staphylococcaceae</taxon>
        <taxon>Staphylococcus</taxon>
    </lineage>
</organism>
<dbReference type="InterPro" id="IPR050072">
    <property type="entry name" value="Peptidase_M20A"/>
</dbReference>
<keyword evidence="13" id="KW-0170">Cobalt</keyword>
<dbReference type="AlphaFoldDB" id="A0A0D0RRV5"/>
<evidence type="ECO:0000256" key="10">
    <source>
        <dbReference type="ARBA" id="ARBA00022833"/>
    </source>
</evidence>
<sequence length="376" mass="41384">MQSYLAFLQSLIQIDSTNPPGNEQAIIQQFINRSEATGLPYQVMTVDNNRSNFSVRIKGSNTDKGKLLLNGHTDTVKIGSQKWQYNPFDAHIEDGKLYGRGTTDMKSGLAALYLALESLYLENYPLTKDVEFLATAGEEVDSIGATHYVNTQGMSDVEAIVIAEPTHEQVVVGHKGALWIEVKVTGKTAHGAMPEQGVNAIEAASEIIHLVERLKTEWKVRHDPLGTSSISVNMIQGGIQTNVIPDECILYVDIRSVIPNCHDKLYHDFNQALQSLFEGATLPNVEAKIILNREAVLTNEQSQIIQDALTITQQQQVGGVSYYTDASVLNSSSDIPTLIYGPGIETLAHQPDEYVEVAAFERSIAFYKSLIIQYAG</sequence>
<dbReference type="InterPro" id="IPR011650">
    <property type="entry name" value="Peptidase_M20_dimer"/>
</dbReference>
<evidence type="ECO:0000256" key="14">
    <source>
        <dbReference type="ARBA" id="ARBA00051301"/>
    </source>
</evidence>
<dbReference type="PANTHER" id="PTHR43808">
    <property type="entry name" value="ACETYLORNITHINE DEACETYLASE"/>
    <property type="match status" value="1"/>
</dbReference>
<dbReference type="STRING" id="1293.SH09_00980"/>
<evidence type="ECO:0000313" key="18">
    <source>
        <dbReference type="Proteomes" id="UP000255277"/>
    </source>
</evidence>
<keyword evidence="8" id="KW-0479">Metal-binding</keyword>
<dbReference type="CDD" id="cd08659">
    <property type="entry name" value="M20_ArgE_DapE-like"/>
    <property type="match status" value="1"/>
</dbReference>
<dbReference type="OrthoDB" id="9792335at2"/>
<dbReference type="Proteomes" id="UP000321057">
    <property type="component" value="Unassembled WGS sequence"/>
</dbReference>
<dbReference type="InterPro" id="IPR010182">
    <property type="entry name" value="ArgE/DapE"/>
</dbReference>
<reference evidence="17 18" key="1">
    <citation type="submission" date="2018-06" db="EMBL/GenBank/DDBJ databases">
        <authorList>
            <consortium name="Pathogen Informatics"/>
            <person name="Doyle S."/>
        </authorList>
    </citation>
    <scope>NUCLEOTIDE SEQUENCE [LARGE SCALE GENOMIC DNA]</scope>
    <source>
        <strain evidence="17 18">NCTC12195</strain>
    </source>
</reference>
<evidence type="ECO:0000313" key="16">
    <source>
        <dbReference type="EMBL" id="GEQ06348.1"/>
    </source>
</evidence>
<dbReference type="PANTHER" id="PTHR43808:SF8">
    <property type="entry name" value="PEPTIDASE M20 DIMERISATION DOMAIN-CONTAINING PROTEIN"/>
    <property type="match status" value="1"/>
</dbReference>
<comment type="cofactor">
    <cofactor evidence="1">
        <name>Co(2+)</name>
        <dbReference type="ChEBI" id="CHEBI:48828"/>
    </cofactor>
</comment>
<evidence type="ECO:0000259" key="15">
    <source>
        <dbReference type="Pfam" id="PF07687"/>
    </source>
</evidence>
<dbReference type="EC" id="3.5.1.18" evidence="5"/>
<dbReference type="Pfam" id="PF07687">
    <property type="entry name" value="M20_dimer"/>
    <property type="match status" value="1"/>
</dbReference>
<dbReference type="GO" id="GO:0009089">
    <property type="term" value="P:lysine biosynthetic process via diaminopimelate"/>
    <property type="evidence" value="ECO:0007669"/>
    <property type="project" value="UniProtKB-UniPathway"/>
</dbReference>
<reference evidence="16 19" key="2">
    <citation type="submission" date="2019-07" db="EMBL/GenBank/DDBJ databases">
        <title>Whole genome shotgun sequence of Staphylococcus gallinarum NBRC 109767.</title>
        <authorList>
            <person name="Hosoyama A."/>
            <person name="Uohara A."/>
            <person name="Ohji S."/>
            <person name="Ichikawa N."/>
        </authorList>
    </citation>
    <scope>NUCLEOTIDE SEQUENCE [LARGE SCALE GENOMIC DNA]</scope>
    <source>
        <strain evidence="16 19">NBRC 109767</strain>
    </source>
</reference>
<evidence type="ECO:0000256" key="6">
    <source>
        <dbReference type="ARBA" id="ARBA00016853"/>
    </source>
</evidence>
<dbReference type="NCBIfam" id="TIGR01910">
    <property type="entry name" value="DapE-ArgE"/>
    <property type="match status" value="1"/>
</dbReference>
<evidence type="ECO:0000256" key="4">
    <source>
        <dbReference type="ARBA" id="ARBA00006247"/>
    </source>
</evidence>
<evidence type="ECO:0000256" key="3">
    <source>
        <dbReference type="ARBA" id="ARBA00005130"/>
    </source>
</evidence>
<keyword evidence="12" id="KW-0457">Lysine biosynthesis</keyword>
<dbReference type="GO" id="GO:0019877">
    <property type="term" value="P:diaminopimelate biosynthetic process"/>
    <property type="evidence" value="ECO:0007669"/>
    <property type="project" value="UniProtKB-KW"/>
</dbReference>
<evidence type="ECO:0000256" key="1">
    <source>
        <dbReference type="ARBA" id="ARBA00001941"/>
    </source>
</evidence>
<proteinExistence type="inferred from homology"/>
<dbReference type="GO" id="GO:0009014">
    <property type="term" value="F:succinyl-diaminopimelate desuccinylase activity"/>
    <property type="evidence" value="ECO:0007669"/>
    <property type="project" value="UniProtKB-EC"/>
</dbReference>
<keyword evidence="9 17" id="KW-0378">Hydrolase</keyword>
<keyword evidence="11" id="KW-0220">Diaminopimelate biosynthesis</keyword>
<comment type="similarity">
    <text evidence="4">Belongs to the peptidase M20A family.</text>
</comment>
<evidence type="ECO:0000256" key="12">
    <source>
        <dbReference type="ARBA" id="ARBA00023154"/>
    </source>
</evidence>
<name>A0A0D0RRV5_STAGA</name>
<dbReference type="InterPro" id="IPR001261">
    <property type="entry name" value="ArgE/DapE_CS"/>
</dbReference>
<dbReference type="Pfam" id="PF01546">
    <property type="entry name" value="Peptidase_M20"/>
    <property type="match status" value="1"/>
</dbReference>
<dbReference type="Gene3D" id="3.30.70.360">
    <property type="match status" value="1"/>
</dbReference>
<evidence type="ECO:0000313" key="19">
    <source>
        <dbReference type="Proteomes" id="UP000321057"/>
    </source>
</evidence>
<keyword evidence="10" id="KW-0862">Zinc</keyword>
<evidence type="ECO:0000256" key="9">
    <source>
        <dbReference type="ARBA" id="ARBA00022801"/>
    </source>
</evidence>
<gene>
    <name evidence="17" type="primary">dapE_3</name>
    <name evidence="17" type="ORF">NCTC12195_00467</name>
    <name evidence="16" type="ORF">SGA02_21760</name>
</gene>
<dbReference type="RefSeq" id="WP_042737746.1">
    <property type="nucleotide sequence ID" value="NZ_BKAX01000006.1"/>
</dbReference>
<dbReference type="Gene3D" id="3.40.630.10">
    <property type="entry name" value="Zn peptidases"/>
    <property type="match status" value="2"/>
</dbReference>
<evidence type="ECO:0000256" key="8">
    <source>
        <dbReference type="ARBA" id="ARBA00022723"/>
    </source>
</evidence>
<dbReference type="EMBL" id="BKAX01000006">
    <property type="protein sequence ID" value="GEQ06348.1"/>
    <property type="molecule type" value="Genomic_DNA"/>
</dbReference>